<dbReference type="InterPro" id="IPR012334">
    <property type="entry name" value="Pectin_lyas_fold"/>
</dbReference>
<gene>
    <name evidence="6" type="ORF">VVD49_14250</name>
</gene>
<keyword evidence="2" id="KW-0624">Polysaccharide degradation</keyword>
<feature type="compositionally biased region" description="Low complexity" evidence="3">
    <location>
        <begin position="369"/>
        <end position="417"/>
    </location>
</feature>
<keyword evidence="4" id="KW-0732">Signal</keyword>
<proteinExistence type="inferred from homology"/>
<evidence type="ECO:0000313" key="6">
    <source>
        <dbReference type="EMBL" id="MEC5386892.1"/>
    </source>
</evidence>
<dbReference type="PANTHER" id="PTHR31683">
    <property type="entry name" value="PECTATE LYASE 18-RELATED"/>
    <property type="match status" value="1"/>
</dbReference>
<dbReference type="SMART" id="SM00656">
    <property type="entry name" value="Amb_all"/>
    <property type="match status" value="1"/>
</dbReference>
<evidence type="ECO:0000259" key="5">
    <source>
        <dbReference type="SMART" id="SM00656"/>
    </source>
</evidence>
<keyword evidence="1 2" id="KW-0456">Lyase</keyword>
<feature type="chain" id="PRO_5047220440" evidence="4">
    <location>
        <begin position="24"/>
        <end position="492"/>
    </location>
</feature>
<protein>
    <submittedName>
        <fullName evidence="6">Polysaccharide lyase family 1 protein</fullName>
    </submittedName>
</protein>
<evidence type="ECO:0000256" key="2">
    <source>
        <dbReference type="RuleBase" id="RU361173"/>
    </source>
</evidence>
<evidence type="ECO:0000313" key="7">
    <source>
        <dbReference type="Proteomes" id="UP001331561"/>
    </source>
</evidence>
<keyword evidence="2" id="KW-0119">Carbohydrate metabolism</keyword>
<reference evidence="6 7" key="1">
    <citation type="submission" date="2024-01" db="EMBL/GenBank/DDBJ databases">
        <title>Uliginosibacterium soil sp. nov.</title>
        <authorList>
            <person name="Lv Y."/>
        </authorList>
    </citation>
    <scope>NUCLEOTIDE SEQUENCE [LARGE SCALE GENOMIC DNA]</scope>
    <source>
        <strain evidence="6 7">H3</strain>
    </source>
</reference>
<evidence type="ECO:0000256" key="4">
    <source>
        <dbReference type="SAM" id="SignalP"/>
    </source>
</evidence>
<comment type="caution">
    <text evidence="6">The sequence shown here is derived from an EMBL/GenBank/DDBJ whole genome shotgun (WGS) entry which is preliminary data.</text>
</comment>
<feature type="domain" description="Pectate lyase" evidence="5">
    <location>
        <begin position="36"/>
        <end position="273"/>
    </location>
</feature>
<organism evidence="6 7">
    <name type="scientific">Uliginosibacterium silvisoli</name>
    <dbReference type="NCBI Taxonomy" id="3114758"/>
    <lineage>
        <taxon>Bacteria</taxon>
        <taxon>Pseudomonadati</taxon>
        <taxon>Pseudomonadota</taxon>
        <taxon>Betaproteobacteria</taxon>
        <taxon>Rhodocyclales</taxon>
        <taxon>Zoogloeaceae</taxon>
        <taxon>Uliginosibacterium</taxon>
    </lineage>
</organism>
<dbReference type="PANTHER" id="PTHR31683:SF18">
    <property type="entry name" value="PECTATE LYASE 21-RELATED"/>
    <property type="match status" value="1"/>
</dbReference>
<dbReference type="Pfam" id="PF00544">
    <property type="entry name" value="Pectate_lyase_4"/>
    <property type="match status" value="1"/>
</dbReference>
<dbReference type="InterPro" id="IPR045032">
    <property type="entry name" value="PEL"/>
</dbReference>
<dbReference type="InterPro" id="IPR002022">
    <property type="entry name" value="Pec_lyase"/>
</dbReference>
<dbReference type="InterPro" id="IPR011050">
    <property type="entry name" value="Pectin_lyase_fold/virulence"/>
</dbReference>
<dbReference type="EMBL" id="JAYXHS010000002">
    <property type="protein sequence ID" value="MEC5386892.1"/>
    <property type="molecule type" value="Genomic_DNA"/>
</dbReference>
<evidence type="ECO:0000256" key="3">
    <source>
        <dbReference type="SAM" id="MobiDB-lite"/>
    </source>
</evidence>
<dbReference type="RefSeq" id="WP_327599848.1">
    <property type="nucleotide sequence ID" value="NZ_JAYXHS010000002.1"/>
</dbReference>
<dbReference type="SUPFAM" id="SSF51126">
    <property type="entry name" value="Pectin lyase-like"/>
    <property type="match status" value="1"/>
</dbReference>
<sequence>MKFLPVKSALAVASVLAAAQAAAAVPGYAGNVTGGGSATAVSVSSLSAMQTAINNYSGTGGLVLKYTGTFDFTPIKSNLCGQWSKSVQELSIKDKSNITILGADGSAANFGIRMTGSTSNIIIRNMTIGLVPGGGNNGDAIGIESGTKNIWIDHNELFSANIYCEGTPGDDTAFEGLMDVKGTATNITISYNYIHDHRKVGLDGSSDSDSTSRQITLAHNWYENVGERMPLQRFGLTHIYNNYYNKITTSGINVRMGGSSLIEGNYFENSVNPVTSRDSKSIGYWDLRNNNITSASDFGTYKITWVASTSSATKDATDWTTTKAFPSAIPYTYTVDPALKVKCIAMASAGAGKGLKESADVIASCGGTASSSSSSVSSSAPASSSSSSSVAASSSSSSRASSSSSSSSAASSSSSASGAPVPAGTGDYPTGFAKCADLGGTCSVSSGTGWVAFGRKGKWVVKNVGVGNSVACTVAVFGSDPGGNPNKCSTQN</sequence>
<dbReference type="Proteomes" id="UP001331561">
    <property type="component" value="Unassembled WGS sequence"/>
</dbReference>
<feature type="signal peptide" evidence="4">
    <location>
        <begin position="1"/>
        <end position="23"/>
    </location>
</feature>
<comment type="subcellular location">
    <subcellularLocation>
        <location evidence="2">Secreted</location>
    </subcellularLocation>
</comment>
<name>A0ABU6K5H0_9RHOO</name>
<keyword evidence="7" id="KW-1185">Reference proteome</keyword>
<dbReference type="Gene3D" id="2.160.20.10">
    <property type="entry name" value="Single-stranded right-handed beta-helix, Pectin lyase-like"/>
    <property type="match status" value="1"/>
</dbReference>
<keyword evidence="2" id="KW-0964">Secreted</keyword>
<feature type="region of interest" description="Disordered" evidence="3">
    <location>
        <begin position="369"/>
        <end position="421"/>
    </location>
</feature>
<comment type="similarity">
    <text evidence="2">Belongs to the polysaccharide lyase 1 family.</text>
</comment>
<accession>A0ABU6K5H0</accession>
<evidence type="ECO:0000256" key="1">
    <source>
        <dbReference type="ARBA" id="ARBA00023239"/>
    </source>
</evidence>
<dbReference type="GO" id="GO:0016829">
    <property type="term" value="F:lyase activity"/>
    <property type="evidence" value="ECO:0007669"/>
    <property type="project" value="UniProtKB-KW"/>
</dbReference>